<protein>
    <submittedName>
        <fullName evidence="1">Uncharacterized protein</fullName>
    </submittedName>
</protein>
<reference evidence="1 2" key="1">
    <citation type="submission" date="2016-10" db="EMBL/GenBank/DDBJ databases">
        <authorList>
            <person name="de Groot N.N."/>
        </authorList>
    </citation>
    <scope>NUCLEOTIDE SEQUENCE [LARGE SCALE GENOMIC DNA]</scope>
    <source>
        <strain evidence="1 2">CGMCC 4.5598</strain>
    </source>
</reference>
<gene>
    <name evidence="1" type="ORF">SAMN05421811_112119</name>
</gene>
<dbReference type="RefSeq" id="WP_269433553.1">
    <property type="nucleotide sequence ID" value="NZ_FOHX01000012.1"/>
</dbReference>
<accession>A0A1I0L6R9</accession>
<keyword evidence="2" id="KW-1185">Reference proteome</keyword>
<sequence length="41" mass="4322">MEISLAGAEEKLTQLDAALKPSVIHLGLPTFNQIAGRSSTL</sequence>
<dbReference type="AlphaFoldDB" id="A0A1I0L6R9"/>
<evidence type="ECO:0000313" key="2">
    <source>
        <dbReference type="Proteomes" id="UP000199361"/>
    </source>
</evidence>
<dbReference type="EMBL" id="FOHX01000012">
    <property type="protein sequence ID" value="SEU34793.1"/>
    <property type="molecule type" value="Genomic_DNA"/>
</dbReference>
<organism evidence="1 2">
    <name type="scientific">Nonomuraea wenchangensis</name>
    <dbReference type="NCBI Taxonomy" id="568860"/>
    <lineage>
        <taxon>Bacteria</taxon>
        <taxon>Bacillati</taxon>
        <taxon>Actinomycetota</taxon>
        <taxon>Actinomycetes</taxon>
        <taxon>Streptosporangiales</taxon>
        <taxon>Streptosporangiaceae</taxon>
        <taxon>Nonomuraea</taxon>
    </lineage>
</organism>
<name>A0A1I0L6R9_9ACTN</name>
<evidence type="ECO:0000313" key="1">
    <source>
        <dbReference type="EMBL" id="SEU34793.1"/>
    </source>
</evidence>
<proteinExistence type="predicted"/>
<dbReference type="Proteomes" id="UP000199361">
    <property type="component" value="Unassembled WGS sequence"/>
</dbReference>